<dbReference type="STRING" id="121845.A0A1S3DDA0"/>
<name>A0A1S3DDA0_DIACI</name>
<dbReference type="PANTHER" id="PTHR12375">
    <property type="entry name" value="RNA-BINDING PROTEIN LUC7-RELATED"/>
    <property type="match status" value="1"/>
</dbReference>
<dbReference type="Proteomes" id="UP000079169">
    <property type="component" value="Unplaced"/>
</dbReference>
<dbReference type="Pfam" id="PF03194">
    <property type="entry name" value="LUC7"/>
    <property type="match status" value="1"/>
</dbReference>
<dbReference type="RefSeq" id="XP_008478673.2">
    <property type="nucleotide sequence ID" value="XM_008480451.3"/>
</dbReference>
<dbReference type="GeneID" id="103515516"/>
<keyword evidence="2" id="KW-1185">Reference proteome</keyword>
<evidence type="ECO:0000313" key="2">
    <source>
        <dbReference type="Proteomes" id="UP000079169"/>
    </source>
</evidence>
<accession>A0A1S3DDA0</accession>
<gene>
    <name evidence="3" type="primary">LOC103515516</name>
</gene>
<evidence type="ECO:0000256" key="1">
    <source>
        <dbReference type="ARBA" id="ARBA00005655"/>
    </source>
</evidence>
<sequence>MEGSVEKAQGLMKLCDQLKEEREMLRKQNDNNHWSQTVELAAAQEKQMEVCTVCGAFLIVGDAQSRIDGLNFDYQCH</sequence>
<dbReference type="GO" id="GO:0006376">
    <property type="term" value="P:mRNA splice site recognition"/>
    <property type="evidence" value="ECO:0007669"/>
    <property type="project" value="InterPro"/>
</dbReference>
<dbReference type="GO" id="GO:0005685">
    <property type="term" value="C:U1 snRNP"/>
    <property type="evidence" value="ECO:0007669"/>
    <property type="project" value="InterPro"/>
</dbReference>
<dbReference type="InterPro" id="IPR004882">
    <property type="entry name" value="Luc7-rel"/>
</dbReference>
<reference evidence="3" key="1">
    <citation type="submission" date="2025-08" db="UniProtKB">
        <authorList>
            <consortium name="RefSeq"/>
        </authorList>
    </citation>
    <scope>IDENTIFICATION</scope>
</reference>
<dbReference type="PaxDb" id="121845-A0A1S3DDA0"/>
<organism evidence="2 3">
    <name type="scientific">Diaphorina citri</name>
    <name type="common">Asian citrus psyllid</name>
    <dbReference type="NCBI Taxonomy" id="121845"/>
    <lineage>
        <taxon>Eukaryota</taxon>
        <taxon>Metazoa</taxon>
        <taxon>Ecdysozoa</taxon>
        <taxon>Arthropoda</taxon>
        <taxon>Hexapoda</taxon>
        <taxon>Insecta</taxon>
        <taxon>Pterygota</taxon>
        <taxon>Neoptera</taxon>
        <taxon>Paraneoptera</taxon>
        <taxon>Hemiptera</taxon>
        <taxon>Sternorrhyncha</taxon>
        <taxon>Psylloidea</taxon>
        <taxon>Psyllidae</taxon>
        <taxon>Diaphorininae</taxon>
        <taxon>Diaphorina</taxon>
    </lineage>
</organism>
<dbReference type="KEGG" id="dci:103515516"/>
<dbReference type="GO" id="GO:0003729">
    <property type="term" value="F:mRNA binding"/>
    <property type="evidence" value="ECO:0007669"/>
    <property type="project" value="InterPro"/>
</dbReference>
<proteinExistence type="inferred from homology"/>
<comment type="similarity">
    <text evidence="1">Belongs to the Luc7 family.</text>
</comment>
<dbReference type="AlphaFoldDB" id="A0A1S3DDA0"/>
<evidence type="ECO:0000313" key="3">
    <source>
        <dbReference type="RefSeq" id="XP_008478673.2"/>
    </source>
</evidence>
<protein>
    <submittedName>
        <fullName evidence="3">Luc7-like protein 3</fullName>
    </submittedName>
</protein>